<name>A0ABV8IZ18_9ACTN</name>
<feature type="transmembrane region" description="Helical" evidence="7">
    <location>
        <begin position="267"/>
        <end position="290"/>
    </location>
</feature>
<feature type="transmembrane region" description="Helical" evidence="7">
    <location>
        <begin position="110"/>
        <end position="131"/>
    </location>
</feature>
<evidence type="ECO:0000256" key="5">
    <source>
        <dbReference type="ARBA" id="ARBA00022989"/>
    </source>
</evidence>
<evidence type="ECO:0000256" key="1">
    <source>
        <dbReference type="ARBA" id="ARBA00004651"/>
    </source>
</evidence>
<feature type="domain" description="ABC transmembrane type-1" evidence="8">
    <location>
        <begin position="104"/>
        <end position="333"/>
    </location>
</feature>
<keyword evidence="10" id="KW-1185">Reference proteome</keyword>
<dbReference type="PANTHER" id="PTHR43163:SF6">
    <property type="entry name" value="DIPEPTIDE TRANSPORT SYSTEM PERMEASE PROTEIN DPPB-RELATED"/>
    <property type="match status" value="1"/>
</dbReference>
<evidence type="ECO:0000256" key="3">
    <source>
        <dbReference type="ARBA" id="ARBA00022475"/>
    </source>
</evidence>
<comment type="caution">
    <text evidence="9">The sequence shown here is derived from an EMBL/GenBank/DDBJ whole genome shotgun (WGS) entry which is preliminary data.</text>
</comment>
<sequence>MSAGWLVIRRLAAVPVSLLLLSAIVFVAVRLAPGSPVTAVAAAGASGQSTADISGDAERMGTALGLDEPLIKQYAGFLADLSRLDLGTSIHGGTAVTTLIGQSLPATIELAVAAMLLATAAGMCAGAVAALRRGTWIDTASRLAGTIGYSLPWFAPGVLGIVIFGVWLGRLPVIGRLPHDLGYRPTTGFVPVDAVLQGRPELIGPWAGHLILPAVTLALSLTGYLIRVVRASMLDVLGEDFVRTARMKGLAPGAVLRRHVLRGAAPPVVTVLGLHFGTLLGGSVVTETVFSYPGVGNVLVNGILRRDYPVVQAASLAIGLLFVLVNVVVDLLCQMLDPRSGRA</sequence>
<reference evidence="10" key="1">
    <citation type="journal article" date="2019" name="Int. J. Syst. Evol. Microbiol.">
        <title>The Global Catalogue of Microorganisms (GCM) 10K type strain sequencing project: providing services to taxonomists for standard genome sequencing and annotation.</title>
        <authorList>
            <consortium name="The Broad Institute Genomics Platform"/>
            <consortium name="The Broad Institute Genome Sequencing Center for Infectious Disease"/>
            <person name="Wu L."/>
            <person name="Ma J."/>
        </authorList>
    </citation>
    <scope>NUCLEOTIDE SEQUENCE [LARGE SCALE GENOMIC DNA]</scope>
    <source>
        <strain evidence="10">TBRC 5832</strain>
    </source>
</reference>
<keyword evidence="4 7" id="KW-0812">Transmembrane</keyword>
<evidence type="ECO:0000256" key="2">
    <source>
        <dbReference type="ARBA" id="ARBA00022448"/>
    </source>
</evidence>
<feature type="transmembrane region" description="Helical" evidence="7">
    <location>
        <begin position="310"/>
        <end position="333"/>
    </location>
</feature>
<keyword evidence="6 7" id="KW-0472">Membrane</keyword>
<dbReference type="Gene3D" id="1.10.3720.10">
    <property type="entry name" value="MetI-like"/>
    <property type="match status" value="1"/>
</dbReference>
<dbReference type="PANTHER" id="PTHR43163">
    <property type="entry name" value="DIPEPTIDE TRANSPORT SYSTEM PERMEASE PROTEIN DPPB-RELATED"/>
    <property type="match status" value="1"/>
</dbReference>
<keyword evidence="3" id="KW-1003">Cell membrane</keyword>
<feature type="transmembrane region" description="Helical" evidence="7">
    <location>
        <begin position="206"/>
        <end position="226"/>
    </location>
</feature>
<evidence type="ECO:0000256" key="6">
    <source>
        <dbReference type="ARBA" id="ARBA00023136"/>
    </source>
</evidence>
<organism evidence="9 10">
    <name type="scientific">Actinoplanes subglobosus</name>
    <dbReference type="NCBI Taxonomy" id="1547892"/>
    <lineage>
        <taxon>Bacteria</taxon>
        <taxon>Bacillati</taxon>
        <taxon>Actinomycetota</taxon>
        <taxon>Actinomycetes</taxon>
        <taxon>Micromonosporales</taxon>
        <taxon>Micromonosporaceae</taxon>
        <taxon>Actinoplanes</taxon>
    </lineage>
</organism>
<dbReference type="Proteomes" id="UP001595867">
    <property type="component" value="Unassembled WGS sequence"/>
</dbReference>
<dbReference type="InterPro" id="IPR035906">
    <property type="entry name" value="MetI-like_sf"/>
</dbReference>
<gene>
    <name evidence="9" type="ORF">ACFO0C_28910</name>
</gene>
<keyword evidence="2 7" id="KW-0813">Transport</keyword>
<keyword evidence="5 7" id="KW-1133">Transmembrane helix</keyword>
<evidence type="ECO:0000259" key="8">
    <source>
        <dbReference type="PROSITE" id="PS50928"/>
    </source>
</evidence>
<dbReference type="Pfam" id="PF00528">
    <property type="entry name" value="BPD_transp_1"/>
    <property type="match status" value="1"/>
</dbReference>
<comment type="similarity">
    <text evidence="7">Belongs to the binding-protein-dependent transport system permease family.</text>
</comment>
<dbReference type="EMBL" id="JBHSBL010000019">
    <property type="protein sequence ID" value="MFC4068971.1"/>
    <property type="molecule type" value="Genomic_DNA"/>
</dbReference>
<feature type="transmembrane region" description="Helical" evidence="7">
    <location>
        <begin position="143"/>
        <end position="168"/>
    </location>
</feature>
<dbReference type="PROSITE" id="PS50928">
    <property type="entry name" value="ABC_TM1"/>
    <property type="match status" value="1"/>
</dbReference>
<evidence type="ECO:0000256" key="7">
    <source>
        <dbReference type="RuleBase" id="RU363032"/>
    </source>
</evidence>
<evidence type="ECO:0000313" key="10">
    <source>
        <dbReference type="Proteomes" id="UP001595867"/>
    </source>
</evidence>
<evidence type="ECO:0000313" key="9">
    <source>
        <dbReference type="EMBL" id="MFC4068971.1"/>
    </source>
</evidence>
<proteinExistence type="inferred from homology"/>
<dbReference type="CDD" id="cd06261">
    <property type="entry name" value="TM_PBP2"/>
    <property type="match status" value="1"/>
</dbReference>
<evidence type="ECO:0000256" key="4">
    <source>
        <dbReference type="ARBA" id="ARBA00022692"/>
    </source>
</evidence>
<dbReference type="RefSeq" id="WP_378069852.1">
    <property type="nucleotide sequence ID" value="NZ_JBHSBL010000019.1"/>
</dbReference>
<comment type="subcellular location">
    <subcellularLocation>
        <location evidence="1 7">Cell membrane</location>
        <topology evidence="1 7">Multi-pass membrane protein</topology>
    </subcellularLocation>
</comment>
<dbReference type="SUPFAM" id="SSF161098">
    <property type="entry name" value="MetI-like"/>
    <property type="match status" value="1"/>
</dbReference>
<dbReference type="InterPro" id="IPR000515">
    <property type="entry name" value="MetI-like"/>
</dbReference>
<accession>A0ABV8IZ18</accession>
<protein>
    <submittedName>
        <fullName evidence="9">ABC transporter permease</fullName>
    </submittedName>
</protein>